<dbReference type="RefSeq" id="WP_129025522.1">
    <property type="nucleotide sequence ID" value="NZ_SDHY01000001.1"/>
</dbReference>
<dbReference type="InterPro" id="IPR036249">
    <property type="entry name" value="Thioredoxin-like_sf"/>
</dbReference>
<keyword evidence="2" id="KW-1185">Reference proteome</keyword>
<proteinExistence type="predicted"/>
<dbReference type="OrthoDB" id="922811at2"/>
<accession>A0A4Q1C2E7</accession>
<dbReference type="SUPFAM" id="SSF52833">
    <property type="entry name" value="Thioredoxin-like"/>
    <property type="match status" value="1"/>
</dbReference>
<evidence type="ECO:0000313" key="2">
    <source>
        <dbReference type="Proteomes" id="UP000289455"/>
    </source>
</evidence>
<reference evidence="1 2" key="1">
    <citation type="submission" date="2019-01" db="EMBL/GenBank/DDBJ databases">
        <title>Cytophagaceae bacterium strain CAR-16.</title>
        <authorList>
            <person name="Chen W.-M."/>
        </authorList>
    </citation>
    <scope>NUCLEOTIDE SEQUENCE [LARGE SCALE GENOMIC DNA]</scope>
    <source>
        <strain evidence="1 2">CAR-16</strain>
    </source>
</reference>
<dbReference type="Pfam" id="PF13899">
    <property type="entry name" value="Thioredoxin_7"/>
    <property type="match status" value="1"/>
</dbReference>
<protein>
    <submittedName>
        <fullName evidence="1">DUF255 domain-containing protein</fullName>
    </submittedName>
</protein>
<name>A0A4Q1C2E7_9BACT</name>
<comment type="caution">
    <text evidence="1">The sequence shown here is derived from an EMBL/GenBank/DDBJ whole genome shotgun (WGS) entry which is preliminary data.</text>
</comment>
<dbReference type="AlphaFoldDB" id="A0A4Q1C2E7"/>
<organism evidence="1 2">
    <name type="scientific">Aquirufa rosea</name>
    <dbReference type="NCBI Taxonomy" id="2509241"/>
    <lineage>
        <taxon>Bacteria</taxon>
        <taxon>Pseudomonadati</taxon>
        <taxon>Bacteroidota</taxon>
        <taxon>Cytophagia</taxon>
        <taxon>Cytophagales</taxon>
        <taxon>Flectobacillaceae</taxon>
        <taxon>Aquirufa</taxon>
    </lineage>
</organism>
<dbReference type="Gene3D" id="3.40.30.10">
    <property type="entry name" value="Glutaredoxin"/>
    <property type="match status" value="1"/>
</dbReference>
<evidence type="ECO:0000313" key="1">
    <source>
        <dbReference type="EMBL" id="RXK52348.1"/>
    </source>
</evidence>
<dbReference type="EMBL" id="SDHY01000001">
    <property type="protein sequence ID" value="RXK52348.1"/>
    <property type="molecule type" value="Genomic_DNA"/>
</dbReference>
<gene>
    <name evidence="1" type="ORF">ESB04_01475</name>
</gene>
<sequence length="349" mass="39411">MRIASSYLSFFLLLALPGFAQKGINFIKTGNFNMALATAKQQNKLLFMEVYAPDCHICNSFKGTFAQPQVGAIYNAKFVNFQLDIRNPENQKLLKKLKININATPTFIFIDPSNLQIVGAKIFGERDNSVINVNSIAQKAINPAEHAQNYAKRLKAGDKNPQFLLNYAEYARIMGDTTANILAFNEFAKSLPTNQYTSQSTFNAIQMVMMNNNNPLFDYFVSHIPTYEKMFEASSVRMTYENIFQIVLTSSQANKLSLADIQKIKGQMTKAGLDASSIQRRMWMVESSLLFKQKKATQAIQVIEILLSVLPNAPGPKEYQYLCDYVNGKTKDKKALSYAKSHWCKFGMK</sequence>
<dbReference type="Proteomes" id="UP000289455">
    <property type="component" value="Unassembled WGS sequence"/>
</dbReference>